<dbReference type="InterPro" id="IPR008949">
    <property type="entry name" value="Isoprenoid_synthase_dom_sf"/>
</dbReference>
<dbReference type="InterPro" id="IPR033749">
    <property type="entry name" value="Polyprenyl_synt_CS"/>
</dbReference>
<dbReference type="CDD" id="cd00685">
    <property type="entry name" value="Trans_IPPS_HT"/>
    <property type="match status" value="1"/>
</dbReference>
<evidence type="ECO:0000256" key="5">
    <source>
        <dbReference type="ARBA" id="ARBA00022842"/>
    </source>
</evidence>
<keyword evidence="4" id="KW-0479">Metal-binding</keyword>
<evidence type="ECO:0000256" key="2">
    <source>
        <dbReference type="ARBA" id="ARBA00006706"/>
    </source>
</evidence>
<evidence type="ECO:0000256" key="4">
    <source>
        <dbReference type="ARBA" id="ARBA00022723"/>
    </source>
</evidence>
<dbReference type="SUPFAM" id="SSF48576">
    <property type="entry name" value="Terpenoid synthases"/>
    <property type="match status" value="1"/>
</dbReference>
<reference evidence="7" key="1">
    <citation type="submission" date="2020-01" db="EMBL/GenBank/DDBJ databases">
        <title>Insect and environment-associated Actinomycetes.</title>
        <authorList>
            <person name="Currrie C."/>
            <person name="Chevrette M."/>
            <person name="Carlson C."/>
            <person name="Stubbendieck R."/>
            <person name="Wendt-Pienkowski E."/>
        </authorList>
    </citation>
    <scope>NUCLEOTIDE SEQUENCE</scope>
    <source>
        <strain evidence="7">SID505</strain>
    </source>
</reference>
<name>A0A6G3SLU7_STRAQ</name>
<protein>
    <submittedName>
        <fullName evidence="7">Polyprenyl synthetase family protein</fullName>
    </submittedName>
</protein>
<accession>A0A6G3SLU7</accession>
<keyword evidence="5" id="KW-0460">Magnesium</keyword>
<proteinExistence type="inferred from homology"/>
<dbReference type="PANTHER" id="PTHR12001">
    <property type="entry name" value="GERANYLGERANYL PYROPHOSPHATE SYNTHASE"/>
    <property type="match status" value="1"/>
</dbReference>
<dbReference type="RefSeq" id="WP_087765604.1">
    <property type="nucleotide sequence ID" value="NZ_CBDRIV010000006.1"/>
</dbReference>
<evidence type="ECO:0000256" key="1">
    <source>
        <dbReference type="ARBA" id="ARBA00001946"/>
    </source>
</evidence>
<comment type="similarity">
    <text evidence="2 6">Belongs to the FPP/GGPP synthase family.</text>
</comment>
<dbReference type="Gene3D" id="1.10.600.10">
    <property type="entry name" value="Farnesyl Diphosphate Synthase"/>
    <property type="match status" value="1"/>
</dbReference>
<dbReference type="GO" id="GO:0008299">
    <property type="term" value="P:isoprenoid biosynthetic process"/>
    <property type="evidence" value="ECO:0007669"/>
    <property type="project" value="InterPro"/>
</dbReference>
<dbReference type="InterPro" id="IPR000092">
    <property type="entry name" value="Polyprenyl_synt"/>
</dbReference>
<sequence length="347" mass="36537">MLVTASPGSELLDRIAARDPLFRDRMAQRMQAVEKRLTDVAADSPDPRVGELTGHLAVSGGKRMRPLLVLLGAEFGEEWRDGVVDAAVVAELVHISSLYHDDVMDGAALRHGVPSANARWGERLAVAGGDWLLARAARLAADLGADMVRFNADVAGDLVEGQLLEMTGPAEGEDPVQHFFRVTSGKTAALLAMALGAGALQAGAPTAQGRSLMEYGHQLGIAFQISDDLLDLVAPAEQTGKEQGKDLAAGVLSLPVLLAVSGTGPADAELRELLEAGPLDDLARRRRALELFRSSGAPATAERHLRERLALARSALHDLPACAGRRALDALCDYVGARVSRSSAAGC</sequence>
<dbReference type="GO" id="GO:0004659">
    <property type="term" value="F:prenyltransferase activity"/>
    <property type="evidence" value="ECO:0007669"/>
    <property type="project" value="InterPro"/>
</dbReference>
<dbReference type="SFLD" id="SFLDS00005">
    <property type="entry name" value="Isoprenoid_Synthase_Type_I"/>
    <property type="match status" value="1"/>
</dbReference>
<dbReference type="EMBL" id="JAAGMK010000131">
    <property type="protein sequence ID" value="NEB83645.1"/>
    <property type="molecule type" value="Genomic_DNA"/>
</dbReference>
<dbReference type="SFLD" id="SFLDG01017">
    <property type="entry name" value="Polyprenyl_Transferase_Like"/>
    <property type="match status" value="1"/>
</dbReference>
<organism evidence="7">
    <name type="scientific">Streptomyces anulatus</name>
    <name type="common">Streptomyces chrysomallus</name>
    <dbReference type="NCBI Taxonomy" id="1892"/>
    <lineage>
        <taxon>Bacteria</taxon>
        <taxon>Bacillati</taxon>
        <taxon>Actinomycetota</taxon>
        <taxon>Actinomycetes</taxon>
        <taxon>Kitasatosporales</taxon>
        <taxon>Streptomycetaceae</taxon>
        <taxon>Streptomyces</taxon>
    </lineage>
</organism>
<evidence type="ECO:0000256" key="6">
    <source>
        <dbReference type="RuleBase" id="RU004466"/>
    </source>
</evidence>
<dbReference type="Pfam" id="PF00348">
    <property type="entry name" value="polyprenyl_synt"/>
    <property type="match status" value="1"/>
</dbReference>
<dbReference type="PROSITE" id="PS00444">
    <property type="entry name" value="POLYPRENYL_SYNTHASE_2"/>
    <property type="match status" value="1"/>
</dbReference>
<dbReference type="PANTHER" id="PTHR12001:SF69">
    <property type="entry name" value="ALL TRANS-POLYPRENYL-DIPHOSPHATE SYNTHASE PDSS1"/>
    <property type="match status" value="1"/>
</dbReference>
<keyword evidence="3 6" id="KW-0808">Transferase</keyword>
<evidence type="ECO:0000313" key="7">
    <source>
        <dbReference type="EMBL" id="NEB83645.1"/>
    </source>
</evidence>
<gene>
    <name evidence="7" type="ORF">G3I43_05520</name>
</gene>
<dbReference type="GO" id="GO:0046872">
    <property type="term" value="F:metal ion binding"/>
    <property type="evidence" value="ECO:0007669"/>
    <property type="project" value="UniProtKB-KW"/>
</dbReference>
<evidence type="ECO:0000256" key="3">
    <source>
        <dbReference type="ARBA" id="ARBA00022679"/>
    </source>
</evidence>
<comment type="caution">
    <text evidence="7">The sequence shown here is derived from an EMBL/GenBank/DDBJ whole genome shotgun (WGS) entry which is preliminary data.</text>
</comment>
<comment type="cofactor">
    <cofactor evidence="1">
        <name>Mg(2+)</name>
        <dbReference type="ChEBI" id="CHEBI:18420"/>
    </cofactor>
</comment>
<dbReference type="AlphaFoldDB" id="A0A6G3SLU7"/>